<dbReference type="RefSeq" id="WP_172275461.1">
    <property type="nucleotide sequence ID" value="NZ_CASGMU010000004.1"/>
</dbReference>
<name>A0ABX2ALX8_9BACT</name>
<dbReference type="Pfam" id="PF07081">
    <property type="entry name" value="DUF1349"/>
    <property type="match status" value="1"/>
</dbReference>
<protein>
    <submittedName>
        <fullName evidence="1">DUF1349 domain-containing protein</fullName>
    </submittedName>
</protein>
<comment type="caution">
    <text evidence="1">The sequence shown here is derived from an EMBL/GenBank/DDBJ whole genome shotgun (WGS) entry which is preliminary data.</text>
</comment>
<organism evidence="1 2">
    <name type="scientific">Xylanibacter muris</name>
    <dbReference type="NCBI Taxonomy" id="2736290"/>
    <lineage>
        <taxon>Bacteria</taxon>
        <taxon>Pseudomonadati</taxon>
        <taxon>Bacteroidota</taxon>
        <taxon>Bacteroidia</taxon>
        <taxon>Bacteroidales</taxon>
        <taxon>Prevotellaceae</taxon>
        <taxon>Xylanibacter</taxon>
    </lineage>
</organism>
<proteinExistence type="predicted"/>
<dbReference type="EMBL" id="JABKKF010000005">
    <property type="protein sequence ID" value="NPD92120.1"/>
    <property type="molecule type" value="Genomic_DNA"/>
</dbReference>
<keyword evidence="2" id="KW-1185">Reference proteome</keyword>
<gene>
    <name evidence="1" type="ORF">HPS56_07100</name>
</gene>
<dbReference type="SUPFAM" id="SSF49899">
    <property type="entry name" value="Concanavalin A-like lectins/glucanases"/>
    <property type="match status" value="1"/>
</dbReference>
<dbReference type="Gene3D" id="2.60.120.200">
    <property type="match status" value="1"/>
</dbReference>
<dbReference type="PROSITE" id="PS51257">
    <property type="entry name" value="PROKAR_LIPOPROTEIN"/>
    <property type="match status" value="1"/>
</dbReference>
<evidence type="ECO:0000313" key="1">
    <source>
        <dbReference type="EMBL" id="NPD92120.1"/>
    </source>
</evidence>
<sequence length="248" mass="27495">MKELVFTAIIASMAITGCSQKESEKKTGSFGKKVMAKTVEFAPCDINVDGIRFTKSKNGAENGITLVGDTIKFVAGPQTDYFRSPDGSVVNSSAVVFTEVDNTKPFTFTAKVQPDFTETGTYSAGVLYAYENDTHCQKLCFEQDEYGDHRVVSVRTIGTSDDNNHQVITGPYVYMRLSSDGTTLGSYFSEDGKIWHMARLYKNDFPEKLLLGLSSQSPKDDEHTCYFTEVSLKQEAVPNFRIGKLNDE</sequence>
<dbReference type="Proteomes" id="UP000714420">
    <property type="component" value="Unassembled WGS sequence"/>
</dbReference>
<reference evidence="1 2" key="1">
    <citation type="submission" date="2020-05" db="EMBL/GenBank/DDBJ databases">
        <title>Distinct polysaccharide utilization as determinants for interspecies competition between intestinal Prevotella spp.</title>
        <authorList>
            <person name="Galvez E.J.C."/>
            <person name="Iljazovic A."/>
            <person name="Strowig T."/>
        </authorList>
    </citation>
    <scope>NUCLEOTIDE SEQUENCE [LARGE SCALE GENOMIC DNA]</scope>
    <source>
        <strain evidence="1 2">PMUR</strain>
    </source>
</reference>
<accession>A0ABX2ALX8</accession>
<evidence type="ECO:0000313" key="2">
    <source>
        <dbReference type="Proteomes" id="UP000714420"/>
    </source>
</evidence>
<dbReference type="InterPro" id="IPR009784">
    <property type="entry name" value="DUF1349"/>
</dbReference>
<dbReference type="InterPro" id="IPR013320">
    <property type="entry name" value="ConA-like_dom_sf"/>
</dbReference>